<dbReference type="EMBL" id="FR695875">
    <property type="protein sequence ID" value="CBX30404.1"/>
    <property type="molecule type" value="Genomic_DNA"/>
</dbReference>
<sequence>MNACQIHNPGIVKLRESPGRAGSLPAINYIDSDMLLSVSDLKSCNTDLFVKKVLRFFGK</sequence>
<dbReference type="AlphaFoldDB" id="E1YIL0"/>
<gene>
    <name evidence="1" type="ORF">N47_Q17270</name>
</gene>
<name>E1YIL0_9BACT</name>
<proteinExistence type="predicted"/>
<reference evidence="1" key="1">
    <citation type="journal article" date="2011" name="Environ. Microbiol.">
        <title>Genomic insights into the metabolic potential of the polycyclic aromatic hydrocarbon degrading sulfate-reducing Deltaproteobacterium N47.</title>
        <authorList>
            <person name="Bergmann F."/>
            <person name="Selesi D."/>
            <person name="Weinmaier T."/>
            <person name="Tischler P."/>
            <person name="Rattei T."/>
            <person name="Meckenstock R.U."/>
        </authorList>
    </citation>
    <scope>NUCLEOTIDE SEQUENCE</scope>
</reference>
<accession>E1YIL0</accession>
<organism evidence="1">
    <name type="scientific">uncultured Desulfobacterium sp</name>
    <dbReference type="NCBI Taxonomy" id="201089"/>
    <lineage>
        <taxon>Bacteria</taxon>
        <taxon>Pseudomonadati</taxon>
        <taxon>Thermodesulfobacteriota</taxon>
        <taxon>Desulfobacteria</taxon>
        <taxon>Desulfobacterales</taxon>
        <taxon>Desulfobacteriaceae</taxon>
        <taxon>Desulfobacterium</taxon>
        <taxon>environmental samples</taxon>
    </lineage>
</organism>
<protein>
    <submittedName>
        <fullName evidence="1">Uncharacterized protein</fullName>
    </submittedName>
</protein>
<evidence type="ECO:0000313" key="1">
    <source>
        <dbReference type="EMBL" id="CBX30404.1"/>
    </source>
</evidence>